<dbReference type="OrthoDB" id="5482827at2"/>
<dbReference type="RefSeq" id="WP_071904408.1">
    <property type="nucleotide sequence ID" value="NZ_MPIN01000018.1"/>
</dbReference>
<reference evidence="2" key="1">
    <citation type="submission" date="2016-11" db="EMBL/GenBank/DDBJ databases">
        <authorList>
            <person name="Shukria A."/>
            <person name="Stevens D.C."/>
        </authorList>
    </citation>
    <scope>NUCLEOTIDE SEQUENCE [LARGE SCALE GENOMIC DNA]</scope>
    <source>
        <strain evidence="2">Cbfe23</strain>
    </source>
</reference>
<gene>
    <name evidence="1" type="ORF">BON30_43065</name>
</gene>
<accession>A0A1L9AX47</accession>
<dbReference type="AlphaFoldDB" id="A0A1L9AX47"/>
<evidence type="ECO:0000313" key="2">
    <source>
        <dbReference type="Proteomes" id="UP000182229"/>
    </source>
</evidence>
<sequence>MAHPAPPHVQSAQAQVAAALEQLAGKPVDLLKTPWPEVESALPNLLGGAFDPNNQNHQVLALGIGGALAERLAGEHGAFWFLNRESPEGASLGFPDALIVLSPFGEVMNSLIAGKLSRLDELTANIRGMLGKARFGGAGGGQKLGPADYQRLIDPGFMQFLVMDPAKTVKALDSTPDALAREIRDALGRAQIPKEVRQQFEGQVLTALQQMQPGKKLSEQVDVAPRIVELMAHLFGTQASTGAAQNEFWGHLILPMLFIGTPQDFPPVDEEEIQAFTQGVAPMELFVDVVPHSVQAPDEGLLGAFDRTEVSPLHASFERSRAPLHLLKLNMERLKPVLASFDPNQMVDTVRRFTKYMEEKAGKGAPPNPQNEEMLKAASVLLGDLKKLVVEGKGDVCLRQMTEGDAMSERDLAAVRNALQGPRIILS</sequence>
<name>A0A1L9AX47_9BACT</name>
<protein>
    <submittedName>
        <fullName evidence="1">Uncharacterized protein</fullName>
    </submittedName>
</protein>
<comment type="caution">
    <text evidence="1">The sequence shown here is derived from an EMBL/GenBank/DDBJ whole genome shotgun (WGS) entry which is preliminary data.</text>
</comment>
<keyword evidence="2" id="KW-1185">Reference proteome</keyword>
<evidence type="ECO:0000313" key="1">
    <source>
        <dbReference type="EMBL" id="OJH34579.1"/>
    </source>
</evidence>
<reference evidence="1 2" key="2">
    <citation type="submission" date="2016-12" db="EMBL/GenBank/DDBJ databases">
        <title>Draft Genome Sequence of Cystobacter ferrugineus Strain Cbfe23.</title>
        <authorList>
            <person name="Akbar S."/>
            <person name="Dowd S.E."/>
            <person name="Stevens D.C."/>
        </authorList>
    </citation>
    <scope>NUCLEOTIDE SEQUENCE [LARGE SCALE GENOMIC DNA]</scope>
    <source>
        <strain evidence="1 2">Cbfe23</strain>
    </source>
</reference>
<dbReference type="Proteomes" id="UP000182229">
    <property type="component" value="Unassembled WGS sequence"/>
</dbReference>
<organism evidence="1 2">
    <name type="scientific">Cystobacter ferrugineus</name>
    <dbReference type="NCBI Taxonomy" id="83449"/>
    <lineage>
        <taxon>Bacteria</taxon>
        <taxon>Pseudomonadati</taxon>
        <taxon>Myxococcota</taxon>
        <taxon>Myxococcia</taxon>
        <taxon>Myxococcales</taxon>
        <taxon>Cystobacterineae</taxon>
        <taxon>Archangiaceae</taxon>
        <taxon>Cystobacter</taxon>
    </lineage>
</organism>
<dbReference type="EMBL" id="MPIN01000018">
    <property type="protein sequence ID" value="OJH34579.1"/>
    <property type="molecule type" value="Genomic_DNA"/>
</dbReference>
<proteinExistence type="predicted"/>